<dbReference type="Gene3D" id="2.170.130.30">
    <property type="match status" value="1"/>
</dbReference>
<reference evidence="3 4" key="2">
    <citation type="submission" date="2014-05" db="EMBL/GenBank/DDBJ databases">
        <title>Draft genome sequence of Halobacillus karajensis HK-03.</title>
        <authorList>
            <person name="Khelaifia S."/>
            <person name="Croce O."/>
            <person name="Lagier J.C."/>
            <person name="Raoult D."/>
        </authorList>
    </citation>
    <scope>NUCLEOTIDE SEQUENCE [LARGE SCALE GENOMIC DNA]</scope>
    <source>
        <strain evidence="3 4">HD-03</strain>
    </source>
</reference>
<keyword evidence="1" id="KW-0732">Signal</keyword>
<dbReference type="Proteomes" id="UP000028868">
    <property type="component" value="Unassembled WGS sequence"/>
</dbReference>
<keyword evidence="4" id="KW-1185">Reference proteome</keyword>
<feature type="chain" id="PRO_5039602895" description="Transcobalamin-like C-terminal domain-containing protein" evidence="1">
    <location>
        <begin position="20"/>
        <end position="132"/>
    </location>
</feature>
<feature type="domain" description="Transcobalamin-like C-terminal" evidence="2">
    <location>
        <begin position="64"/>
        <end position="129"/>
    </location>
</feature>
<proteinExistence type="predicted"/>
<evidence type="ECO:0000313" key="4">
    <source>
        <dbReference type="Proteomes" id="UP000028868"/>
    </source>
</evidence>
<dbReference type="EMBL" id="CCDI010000001">
    <property type="protein sequence ID" value="CDQ21919.1"/>
    <property type="molecule type" value="Genomic_DNA"/>
</dbReference>
<evidence type="ECO:0000256" key="1">
    <source>
        <dbReference type="SAM" id="SignalP"/>
    </source>
</evidence>
<comment type="caution">
    <text evidence="3">The sequence shown here is derived from an EMBL/GenBank/DDBJ whole genome shotgun (WGS) entry which is preliminary data.</text>
</comment>
<dbReference type="AlphaFoldDB" id="A0A024P0X9"/>
<evidence type="ECO:0000313" key="3">
    <source>
        <dbReference type="EMBL" id="CDQ21919.1"/>
    </source>
</evidence>
<feature type="signal peptide" evidence="1">
    <location>
        <begin position="1"/>
        <end position="19"/>
    </location>
</feature>
<accession>A0A024P0X9</accession>
<protein>
    <recommendedName>
        <fullName evidence="2">Transcobalamin-like C-terminal domain-containing protein</fullName>
    </recommendedName>
</protein>
<evidence type="ECO:0000259" key="2">
    <source>
        <dbReference type="Pfam" id="PF14478"/>
    </source>
</evidence>
<organism evidence="3 4">
    <name type="scientific">Halobacillus karajensis</name>
    <dbReference type="NCBI Taxonomy" id="195088"/>
    <lineage>
        <taxon>Bacteria</taxon>
        <taxon>Bacillati</taxon>
        <taxon>Bacillota</taxon>
        <taxon>Bacilli</taxon>
        <taxon>Bacillales</taxon>
        <taxon>Bacillaceae</taxon>
        <taxon>Halobacillus</taxon>
    </lineage>
</organism>
<dbReference type="InterPro" id="IPR027954">
    <property type="entry name" value="Transcobalamin-like_C"/>
</dbReference>
<gene>
    <name evidence="3" type="ORF">BN983_00115</name>
</gene>
<dbReference type="PROSITE" id="PS51257">
    <property type="entry name" value="PROKAR_LIPOPROTEIN"/>
    <property type="match status" value="1"/>
</dbReference>
<name>A0A024P0X9_9BACI</name>
<sequence length="132" mass="15009">MNKWYSIFTAMVLAIGVLAGCGAQQEEEETSTTEEEQAEELTVDVQISEGDEMIAEDEFKVEEGTTLMEVMESNYEVEQTEGFINSIEGIPTNEEEKMAWMYTINGEEVMVGANEYELEDGDEVLFNYQSWE</sequence>
<dbReference type="RefSeq" id="WP_035504830.1">
    <property type="nucleotide sequence ID" value="NZ_CCDH010000002.1"/>
</dbReference>
<reference evidence="4" key="1">
    <citation type="submission" date="2014-03" db="EMBL/GenBank/DDBJ databases">
        <authorList>
            <person name="Urmite Genomes U."/>
        </authorList>
    </citation>
    <scope>NUCLEOTIDE SEQUENCE [LARGE SCALE GENOMIC DNA]</scope>
    <source>
        <strain evidence="4">HD-03</strain>
    </source>
</reference>
<dbReference type="Pfam" id="PF14478">
    <property type="entry name" value="DUF4430"/>
    <property type="match status" value="1"/>
</dbReference>